<reference evidence="6 7" key="1">
    <citation type="submission" date="2019-10" db="EMBL/GenBank/DDBJ databases">
        <title>Rubrobacter sp nov SCSIO 52090 isolated from a deep-sea sediment in the South China Sea.</title>
        <authorList>
            <person name="Chen R.W."/>
        </authorList>
    </citation>
    <scope>NUCLEOTIDE SEQUENCE [LARGE SCALE GENOMIC DNA]</scope>
    <source>
        <strain evidence="6 7">SCSIO 52909</strain>
    </source>
</reference>
<dbReference type="NCBIfam" id="NF001764">
    <property type="entry name" value="PRK00504.1"/>
    <property type="match status" value="1"/>
</dbReference>
<dbReference type="SUPFAM" id="SSF57829">
    <property type="entry name" value="Zn-binding ribosomal proteins"/>
    <property type="match status" value="1"/>
</dbReference>
<evidence type="ECO:0000313" key="7">
    <source>
        <dbReference type="Proteomes" id="UP000501452"/>
    </source>
</evidence>
<keyword evidence="7" id="KW-1185">Reference proteome</keyword>
<dbReference type="EMBL" id="CP045119">
    <property type="protein sequence ID" value="QIN85199.1"/>
    <property type="molecule type" value="Genomic_DNA"/>
</dbReference>
<dbReference type="AlphaFoldDB" id="A0A6G8QFD1"/>
<dbReference type="KEGG" id="rub:GBA63_14265"/>
<comment type="similarity">
    <text evidence="1 5">Belongs to the bacterial ribosomal protein bL33 family.</text>
</comment>
<dbReference type="PANTHER" id="PTHR43168">
    <property type="entry name" value="50S RIBOSOMAL PROTEIN L33, CHLOROPLASTIC"/>
    <property type="match status" value="1"/>
</dbReference>
<dbReference type="InterPro" id="IPR011332">
    <property type="entry name" value="Ribosomal_zn-bd"/>
</dbReference>
<protein>
    <recommendedName>
        <fullName evidence="4 5">Large ribosomal subunit protein bL33</fullName>
    </recommendedName>
</protein>
<dbReference type="NCBIfam" id="NF001860">
    <property type="entry name" value="PRK00595.1"/>
    <property type="match status" value="1"/>
</dbReference>
<keyword evidence="3 5" id="KW-0687">Ribonucleoprotein</keyword>
<evidence type="ECO:0000256" key="2">
    <source>
        <dbReference type="ARBA" id="ARBA00022980"/>
    </source>
</evidence>
<dbReference type="HAMAP" id="MF_00294">
    <property type="entry name" value="Ribosomal_bL33"/>
    <property type="match status" value="1"/>
</dbReference>
<dbReference type="NCBIfam" id="TIGR01023">
    <property type="entry name" value="rpmG_bact"/>
    <property type="match status" value="1"/>
</dbReference>
<dbReference type="InterPro" id="IPR018264">
    <property type="entry name" value="Ribosomal_bL33_CS"/>
</dbReference>
<evidence type="ECO:0000313" key="6">
    <source>
        <dbReference type="EMBL" id="QIN85199.1"/>
    </source>
</evidence>
<dbReference type="InterPro" id="IPR038584">
    <property type="entry name" value="Ribosomal_bL33_sf"/>
</dbReference>
<evidence type="ECO:0000256" key="5">
    <source>
        <dbReference type="HAMAP-Rule" id="MF_00294"/>
    </source>
</evidence>
<dbReference type="GO" id="GO:0006412">
    <property type="term" value="P:translation"/>
    <property type="evidence" value="ECO:0007669"/>
    <property type="project" value="UniProtKB-UniRule"/>
</dbReference>
<organism evidence="6 7">
    <name type="scientific">Rubrobacter tropicus</name>
    <dbReference type="NCBI Taxonomy" id="2653851"/>
    <lineage>
        <taxon>Bacteria</taxon>
        <taxon>Bacillati</taxon>
        <taxon>Actinomycetota</taxon>
        <taxon>Rubrobacteria</taxon>
        <taxon>Rubrobacterales</taxon>
        <taxon>Rubrobacteraceae</taxon>
        <taxon>Rubrobacter</taxon>
    </lineage>
</organism>
<dbReference type="PROSITE" id="PS00582">
    <property type="entry name" value="RIBOSOMAL_L33"/>
    <property type="match status" value="1"/>
</dbReference>
<dbReference type="GO" id="GO:0005840">
    <property type="term" value="C:ribosome"/>
    <property type="evidence" value="ECO:0007669"/>
    <property type="project" value="UniProtKB-KW"/>
</dbReference>
<dbReference type="GO" id="GO:0003735">
    <property type="term" value="F:structural constituent of ribosome"/>
    <property type="evidence" value="ECO:0007669"/>
    <property type="project" value="InterPro"/>
</dbReference>
<proteinExistence type="inferred from homology"/>
<name>A0A6G8QFD1_9ACTN</name>
<evidence type="ECO:0000256" key="1">
    <source>
        <dbReference type="ARBA" id="ARBA00007596"/>
    </source>
</evidence>
<dbReference type="InterPro" id="IPR001705">
    <property type="entry name" value="Ribosomal_bL33"/>
</dbReference>
<accession>A0A6G8QFD1</accession>
<dbReference type="GO" id="GO:1990904">
    <property type="term" value="C:ribonucleoprotein complex"/>
    <property type="evidence" value="ECO:0007669"/>
    <property type="project" value="UniProtKB-KW"/>
</dbReference>
<dbReference type="Gene3D" id="2.20.28.120">
    <property type="entry name" value="Ribosomal protein L33"/>
    <property type="match status" value="1"/>
</dbReference>
<dbReference type="GO" id="GO:0005737">
    <property type="term" value="C:cytoplasm"/>
    <property type="evidence" value="ECO:0007669"/>
    <property type="project" value="UniProtKB-ARBA"/>
</dbReference>
<dbReference type="Pfam" id="PF00471">
    <property type="entry name" value="Ribosomal_L33"/>
    <property type="match status" value="1"/>
</dbReference>
<sequence length="54" mass="6761">MWRTIVRQLVTLACDECKRRNYSSRKNRRNTPDRIQLQKYCPWCRQHTAHRETR</sequence>
<dbReference type="PANTHER" id="PTHR43168:SF2">
    <property type="entry name" value="LARGE RIBOSOMAL SUBUNIT PROTEIN BL33C"/>
    <property type="match status" value="1"/>
</dbReference>
<dbReference type="Proteomes" id="UP000501452">
    <property type="component" value="Chromosome"/>
</dbReference>
<keyword evidence="2 5" id="KW-0689">Ribosomal protein</keyword>
<evidence type="ECO:0000256" key="4">
    <source>
        <dbReference type="ARBA" id="ARBA00035176"/>
    </source>
</evidence>
<gene>
    <name evidence="5 6" type="primary">rpmG</name>
    <name evidence="6" type="ORF">GBA63_14265</name>
</gene>
<evidence type="ECO:0000256" key="3">
    <source>
        <dbReference type="ARBA" id="ARBA00023274"/>
    </source>
</evidence>